<keyword evidence="3" id="KW-1185">Reference proteome</keyword>
<evidence type="ECO:0000313" key="3">
    <source>
        <dbReference type="Proteomes" id="UP000016201"/>
    </source>
</evidence>
<comment type="caution">
    <text evidence="2">The sequence shown here is derived from an EMBL/GenBank/DDBJ whole genome shotgun (WGS) entry which is preliminary data.</text>
</comment>
<organism evidence="2 3">
    <name type="scientific">Acinetobacter tandoii DSM 14970 = CIP 107469</name>
    <dbReference type="NCBI Taxonomy" id="1120927"/>
    <lineage>
        <taxon>Bacteria</taxon>
        <taxon>Pseudomonadati</taxon>
        <taxon>Pseudomonadota</taxon>
        <taxon>Gammaproteobacteria</taxon>
        <taxon>Moraxellales</taxon>
        <taxon>Moraxellaceae</taxon>
        <taxon>Acinetobacter</taxon>
    </lineage>
</organism>
<proteinExistence type="predicted"/>
<evidence type="ECO:0000313" key="2">
    <source>
        <dbReference type="EMBL" id="EOR08213.1"/>
    </source>
</evidence>
<protein>
    <submittedName>
        <fullName evidence="2">Uncharacterized protein</fullName>
    </submittedName>
</protein>
<evidence type="ECO:0000256" key="1">
    <source>
        <dbReference type="SAM" id="Phobius"/>
    </source>
</evidence>
<sequence length="206" mass="23893">MELLNSPLKKADFDQIDSYFNAYKSNFLKLDIKELSIEKFKTDFKSFDKYLINLSDAEKARAWLYLYSKVTKYLKDQTPVIQPNKQFDNLNSRKLASYIVSLVILAMVGWGIHVFLNREESPEEKAEKRYLRTVNSAEIAVSSVLKDPYSAVFRNQRGFCGEVNSKNSFGAYTGYVRYIAPKPDLIVLESTMDQSEFEEVWNKLCK</sequence>
<dbReference type="PATRIC" id="fig|1120927.3.peg.1519"/>
<dbReference type="EMBL" id="AQFM01000036">
    <property type="protein sequence ID" value="EOR08213.1"/>
    <property type="molecule type" value="Genomic_DNA"/>
</dbReference>
<feature type="transmembrane region" description="Helical" evidence="1">
    <location>
        <begin position="95"/>
        <end position="116"/>
    </location>
</feature>
<gene>
    <name evidence="2" type="ORF">I593_01568</name>
</gene>
<reference evidence="2 3" key="1">
    <citation type="submission" date="2013-03" db="EMBL/GenBank/DDBJ databases">
        <title>The Genome Sequence of Acinetobacter tandoii CIP 107469.</title>
        <authorList>
            <consortium name="The Broad Institute Genome Sequencing Platform"/>
            <consortium name="The Broad Institute Genome Sequencing Center for Infectious Disease"/>
            <person name="Cerqueira G."/>
            <person name="Feldgarden M."/>
            <person name="Courvalin P."/>
            <person name="Perichon B."/>
            <person name="Grillot-Courvalin C."/>
            <person name="Clermont D."/>
            <person name="Rocha E."/>
            <person name="Yoon E.-J."/>
            <person name="Nemec A."/>
            <person name="Walker B."/>
            <person name="Young S.K."/>
            <person name="Zeng Q."/>
            <person name="Gargeya S."/>
            <person name="Fitzgerald M."/>
            <person name="Haas B."/>
            <person name="Abouelleil A."/>
            <person name="Alvarado L."/>
            <person name="Arachchi H.M."/>
            <person name="Berlin A.M."/>
            <person name="Chapman S.B."/>
            <person name="Dewar J."/>
            <person name="Goldberg J."/>
            <person name="Griggs A."/>
            <person name="Gujja S."/>
            <person name="Hansen M."/>
            <person name="Howarth C."/>
            <person name="Imamovic A."/>
            <person name="Larimer J."/>
            <person name="McCowan C."/>
            <person name="Murphy C."/>
            <person name="Neiman D."/>
            <person name="Pearson M."/>
            <person name="Priest M."/>
            <person name="Roberts A."/>
            <person name="Saif S."/>
            <person name="Shea T."/>
            <person name="Sisk P."/>
            <person name="Sykes S."/>
            <person name="Wortman J."/>
            <person name="Nusbaum C."/>
            <person name="Birren B."/>
        </authorList>
    </citation>
    <scope>NUCLEOTIDE SEQUENCE [LARGE SCALE GENOMIC DNA]</scope>
    <source>
        <strain evidence="2 3">CIP 107469</strain>
    </source>
</reference>
<keyword evidence="1" id="KW-0812">Transmembrane</keyword>
<dbReference type="Proteomes" id="UP000016201">
    <property type="component" value="Unassembled WGS sequence"/>
</dbReference>
<accession>R9B1A4</accession>
<keyword evidence="1" id="KW-1133">Transmembrane helix</keyword>
<name>R9B1A4_9GAMM</name>
<dbReference type="RefSeq" id="WP_016166653.1">
    <property type="nucleotide sequence ID" value="NZ_JHZG01000011.1"/>
</dbReference>
<keyword evidence="1" id="KW-0472">Membrane</keyword>
<dbReference type="AlphaFoldDB" id="R9B1A4"/>
<dbReference type="eggNOG" id="ENOG5033C7A">
    <property type="taxonomic scope" value="Bacteria"/>
</dbReference>